<keyword evidence="3" id="KW-1185">Reference proteome</keyword>
<evidence type="ECO:0000256" key="1">
    <source>
        <dbReference type="SAM" id="MobiDB-lite"/>
    </source>
</evidence>
<feature type="compositionally biased region" description="Basic and acidic residues" evidence="1">
    <location>
        <begin position="161"/>
        <end position="176"/>
    </location>
</feature>
<feature type="region of interest" description="Disordered" evidence="1">
    <location>
        <begin position="156"/>
        <end position="178"/>
    </location>
</feature>
<evidence type="ECO:0000313" key="3">
    <source>
        <dbReference type="Proteomes" id="UP000770661"/>
    </source>
</evidence>
<sequence>MAKAIYCLKLQMLKIPAVADWSEKGGVGTSALFVALVYWKQWHEAPISVKAPLNDVALSSSSSRHTRPTVAKAAEQPCRRHLCYVSEKRWTWPLRLQGLMWRRKQMVKALDKPALEEGTQRFEGKKNDDVFLLSSLRPSKTWSFFQKTRRGRGLSWPKDPALLERRPNSRRSERAIGPEWSRCADRASPLVQR</sequence>
<reference evidence="2" key="1">
    <citation type="submission" date="2020-07" db="EMBL/GenBank/DDBJ databases">
        <title>The High-quality genome of the commercially important snow crab, Chionoecetes opilio.</title>
        <authorList>
            <person name="Jeong J.-H."/>
            <person name="Ryu S."/>
        </authorList>
    </citation>
    <scope>NUCLEOTIDE SEQUENCE</scope>
    <source>
        <strain evidence="2">MADBK_172401_WGS</strain>
        <tissue evidence="2">Digestive gland</tissue>
    </source>
</reference>
<name>A0A8J4YNL5_CHIOP</name>
<gene>
    <name evidence="2" type="ORF">GWK47_034896</name>
</gene>
<dbReference type="AlphaFoldDB" id="A0A8J4YNL5"/>
<comment type="caution">
    <text evidence="2">The sequence shown here is derived from an EMBL/GenBank/DDBJ whole genome shotgun (WGS) entry which is preliminary data.</text>
</comment>
<dbReference type="Proteomes" id="UP000770661">
    <property type="component" value="Unassembled WGS sequence"/>
</dbReference>
<proteinExistence type="predicted"/>
<protein>
    <submittedName>
        <fullName evidence="2">Uncharacterized protein</fullName>
    </submittedName>
</protein>
<accession>A0A8J4YNL5</accession>
<organism evidence="2 3">
    <name type="scientific">Chionoecetes opilio</name>
    <name type="common">Atlantic snow crab</name>
    <name type="synonym">Cancer opilio</name>
    <dbReference type="NCBI Taxonomy" id="41210"/>
    <lineage>
        <taxon>Eukaryota</taxon>
        <taxon>Metazoa</taxon>
        <taxon>Ecdysozoa</taxon>
        <taxon>Arthropoda</taxon>
        <taxon>Crustacea</taxon>
        <taxon>Multicrustacea</taxon>
        <taxon>Malacostraca</taxon>
        <taxon>Eumalacostraca</taxon>
        <taxon>Eucarida</taxon>
        <taxon>Decapoda</taxon>
        <taxon>Pleocyemata</taxon>
        <taxon>Brachyura</taxon>
        <taxon>Eubrachyura</taxon>
        <taxon>Majoidea</taxon>
        <taxon>Majidae</taxon>
        <taxon>Chionoecetes</taxon>
    </lineage>
</organism>
<dbReference type="OrthoDB" id="6403840at2759"/>
<dbReference type="EMBL" id="JACEEZ010003500">
    <property type="protein sequence ID" value="KAG0727314.1"/>
    <property type="molecule type" value="Genomic_DNA"/>
</dbReference>
<evidence type="ECO:0000313" key="2">
    <source>
        <dbReference type="EMBL" id="KAG0727314.1"/>
    </source>
</evidence>